<dbReference type="AlphaFoldDB" id="A0AAD6XDW6"/>
<proteinExistence type="predicted"/>
<evidence type="ECO:0000313" key="1">
    <source>
        <dbReference type="EMBL" id="KAJ7044436.1"/>
    </source>
</evidence>
<comment type="caution">
    <text evidence="1">The sequence shown here is derived from an EMBL/GenBank/DDBJ whole genome shotgun (WGS) entry which is preliminary data.</text>
</comment>
<gene>
    <name evidence="1" type="ORF">C8F04DRAFT_1389247</name>
</gene>
<keyword evidence="2" id="KW-1185">Reference proteome</keyword>
<protein>
    <submittedName>
        <fullName evidence="1">Uncharacterized protein</fullName>
    </submittedName>
</protein>
<name>A0AAD6XDW6_9AGAR</name>
<reference evidence="1" key="1">
    <citation type="submission" date="2023-03" db="EMBL/GenBank/DDBJ databases">
        <title>Massive genome expansion in bonnet fungi (Mycena s.s.) driven by repeated elements and novel gene families across ecological guilds.</title>
        <authorList>
            <consortium name="Lawrence Berkeley National Laboratory"/>
            <person name="Harder C.B."/>
            <person name="Miyauchi S."/>
            <person name="Viragh M."/>
            <person name="Kuo A."/>
            <person name="Thoen E."/>
            <person name="Andreopoulos B."/>
            <person name="Lu D."/>
            <person name="Skrede I."/>
            <person name="Drula E."/>
            <person name="Henrissat B."/>
            <person name="Morin E."/>
            <person name="Kohler A."/>
            <person name="Barry K."/>
            <person name="LaButti K."/>
            <person name="Morin E."/>
            <person name="Salamov A."/>
            <person name="Lipzen A."/>
            <person name="Mereny Z."/>
            <person name="Hegedus B."/>
            <person name="Baldrian P."/>
            <person name="Stursova M."/>
            <person name="Weitz H."/>
            <person name="Taylor A."/>
            <person name="Grigoriev I.V."/>
            <person name="Nagy L.G."/>
            <person name="Martin F."/>
            <person name="Kauserud H."/>
        </authorList>
    </citation>
    <scope>NUCLEOTIDE SEQUENCE</scope>
    <source>
        <strain evidence="1">CBHHK200</strain>
    </source>
</reference>
<sequence>MVTHRHLLLTSFYFYSACDGVERIAGQRSLSSELLPAMMDLVYRDACPWRVHAFVRIRIYFLDLALPLDAGPTLLITSTLLTGAAVDSSRCTRPWISSTASASIASARSSDGSECLSPPSNSPLSQCVCLRDPRVEGYMAILAVRGYPFHHGIHESGPTAIHAAFSHTGTFSICGVAPATILSLGTRSNDSSSGFFEGEKFFVLLKTAPTGVMFKTRR</sequence>
<dbReference type="Proteomes" id="UP001218188">
    <property type="component" value="Unassembled WGS sequence"/>
</dbReference>
<evidence type="ECO:0000313" key="2">
    <source>
        <dbReference type="Proteomes" id="UP001218188"/>
    </source>
</evidence>
<accession>A0AAD6XDW6</accession>
<dbReference type="EMBL" id="JARJCM010000007">
    <property type="protein sequence ID" value="KAJ7044436.1"/>
    <property type="molecule type" value="Genomic_DNA"/>
</dbReference>
<organism evidence="1 2">
    <name type="scientific">Mycena alexandri</name>
    <dbReference type="NCBI Taxonomy" id="1745969"/>
    <lineage>
        <taxon>Eukaryota</taxon>
        <taxon>Fungi</taxon>
        <taxon>Dikarya</taxon>
        <taxon>Basidiomycota</taxon>
        <taxon>Agaricomycotina</taxon>
        <taxon>Agaricomycetes</taxon>
        <taxon>Agaricomycetidae</taxon>
        <taxon>Agaricales</taxon>
        <taxon>Marasmiineae</taxon>
        <taxon>Mycenaceae</taxon>
        <taxon>Mycena</taxon>
    </lineage>
</organism>